<reference evidence="11" key="1">
    <citation type="submission" date="2020-08" db="EMBL/GenBank/DDBJ databases">
        <title>Genome public.</title>
        <authorList>
            <person name="Liu C."/>
            <person name="Sun Q."/>
        </authorList>
    </citation>
    <scope>NUCLEOTIDE SEQUENCE</scope>
    <source>
        <strain evidence="11">NSJ-51</strain>
    </source>
</reference>
<dbReference type="InterPro" id="IPR036416">
    <property type="entry name" value="Pept_tRNA_hydro_sf"/>
</dbReference>
<dbReference type="CDD" id="cd00462">
    <property type="entry name" value="PTH"/>
    <property type="match status" value="1"/>
</dbReference>
<dbReference type="InterPro" id="IPR001328">
    <property type="entry name" value="Pept_tRNA_hydro"/>
</dbReference>
<dbReference type="EMBL" id="JACOPP010000007">
    <property type="protein sequence ID" value="MBC5733451.1"/>
    <property type="molecule type" value="Genomic_DNA"/>
</dbReference>
<dbReference type="PANTHER" id="PTHR17224">
    <property type="entry name" value="PEPTIDYL-TRNA HYDROLASE"/>
    <property type="match status" value="1"/>
</dbReference>
<evidence type="ECO:0000256" key="3">
    <source>
        <dbReference type="ARBA" id="ARBA00022801"/>
    </source>
</evidence>
<evidence type="ECO:0000256" key="9">
    <source>
        <dbReference type="RuleBase" id="RU000673"/>
    </source>
</evidence>
<dbReference type="PROSITE" id="PS01195">
    <property type="entry name" value="PEPT_TRNA_HYDROL_1"/>
    <property type="match status" value="1"/>
</dbReference>
<dbReference type="NCBIfam" id="TIGR00447">
    <property type="entry name" value="pth"/>
    <property type="match status" value="1"/>
</dbReference>
<comment type="function">
    <text evidence="8">Catalyzes the release of premature peptidyl moieties from peptidyl-tRNA molecules trapped in stalled 50S ribosomal subunits, and thus maintains levels of free tRNAs and 50S ribosomes.</text>
</comment>
<name>A0A8J6J643_9FIRM</name>
<protein>
    <recommendedName>
        <fullName evidence="7 8">Peptidyl-tRNA hydrolase</fullName>
        <shortName evidence="8">Pth</shortName>
        <ecNumber evidence="1 8">3.1.1.29</ecNumber>
    </recommendedName>
</protein>
<organism evidence="11 12">
    <name type="scientific">Lawsonibacter hominis</name>
    <dbReference type="NCBI Taxonomy" id="2763053"/>
    <lineage>
        <taxon>Bacteria</taxon>
        <taxon>Bacillati</taxon>
        <taxon>Bacillota</taxon>
        <taxon>Clostridia</taxon>
        <taxon>Eubacteriales</taxon>
        <taxon>Oscillospiraceae</taxon>
        <taxon>Lawsonibacter</taxon>
    </lineage>
</organism>
<sequence length="197" mass="21557">MLFGKNKNGVEWLVVGLGNPGGQYELTRHNVGFRVVDELAERCRVPVQKLKYRALTNTAEVGGHRVLLMKPVTYMNLSGEAVRPAADFYKIPPERVLVISDDVSLPVGRLRIRKNGSAGGHNGLKNIILQLGGDGFPRVKVGVGGKPHPDYDMADWVLSKFTGEDAKAMDQAVKRCADAVECLLREGADRAMSRFNG</sequence>
<evidence type="ECO:0000256" key="2">
    <source>
        <dbReference type="ARBA" id="ARBA00022555"/>
    </source>
</evidence>
<evidence type="ECO:0000313" key="11">
    <source>
        <dbReference type="EMBL" id="MBC5733451.1"/>
    </source>
</evidence>
<evidence type="ECO:0000256" key="6">
    <source>
        <dbReference type="ARBA" id="ARBA00048707"/>
    </source>
</evidence>
<evidence type="ECO:0000256" key="1">
    <source>
        <dbReference type="ARBA" id="ARBA00013260"/>
    </source>
</evidence>
<dbReference type="Gene3D" id="3.40.50.1470">
    <property type="entry name" value="Peptidyl-tRNA hydrolase"/>
    <property type="match status" value="1"/>
</dbReference>
<keyword evidence="4 8" id="KW-0694">RNA-binding</keyword>
<feature type="site" description="Stabilizes the basic form of H active site to accept a proton" evidence="8">
    <location>
        <position position="101"/>
    </location>
</feature>
<evidence type="ECO:0000256" key="7">
    <source>
        <dbReference type="ARBA" id="ARBA00050038"/>
    </source>
</evidence>
<comment type="caution">
    <text evidence="11">The sequence shown here is derived from an EMBL/GenBank/DDBJ whole genome shotgun (WGS) entry which is preliminary data.</text>
</comment>
<evidence type="ECO:0000313" key="12">
    <source>
        <dbReference type="Proteomes" id="UP000661435"/>
    </source>
</evidence>
<gene>
    <name evidence="8" type="primary">pth</name>
    <name evidence="11" type="ORF">H8S57_06895</name>
</gene>
<comment type="function">
    <text evidence="8">Hydrolyzes ribosome-free peptidyl-tRNAs (with 1 or more amino acids incorporated), which drop off the ribosome during protein synthesis, or as a result of ribosome stalling.</text>
</comment>
<dbReference type="EC" id="3.1.1.29" evidence="1 8"/>
<accession>A0A8J6J643</accession>
<dbReference type="GO" id="GO:0000049">
    <property type="term" value="F:tRNA binding"/>
    <property type="evidence" value="ECO:0007669"/>
    <property type="project" value="UniProtKB-UniRule"/>
</dbReference>
<keyword evidence="3 8" id="KW-0378">Hydrolase</keyword>
<dbReference type="SUPFAM" id="SSF53178">
    <property type="entry name" value="Peptidyl-tRNA hydrolase-like"/>
    <property type="match status" value="1"/>
</dbReference>
<feature type="active site" description="Proton acceptor" evidence="8">
    <location>
        <position position="29"/>
    </location>
</feature>
<feature type="binding site" evidence="8">
    <location>
        <position position="76"/>
    </location>
    <ligand>
        <name>tRNA</name>
        <dbReference type="ChEBI" id="CHEBI:17843"/>
    </ligand>
</feature>
<feature type="binding site" evidence="8">
    <location>
        <position position="24"/>
    </location>
    <ligand>
        <name>tRNA</name>
        <dbReference type="ChEBI" id="CHEBI:17843"/>
    </ligand>
</feature>
<dbReference type="GO" id="GO:0004045">
    <property type="term" value="F:peptidyl-tRNA hydrolase activity"/>
    <property type="evidence" value="ECO:0007669"/>
    <property type="project" value="UniProtKB-UniRule"/>
</dbReference>
<dbReference type="AlphaFoldDB" id="A0A8J6J643"/>
<keyword evidence="12" id="KW-1185">Reference proteome</keyword>
<feature type="binding site" evidence="8">
    <location>
        <position position="74"/>
    </location>
    <ligand>
        <name>tRNA</name>
        <dbReference type="ChEBI" id="CHEBI:17843"/>
    </ligand>
</feature>
<dbReference type="InterPro" id="IPR018171">
    <property type="entry name" value="Pept_tRNA_hydro_CS"/>
</dbReference>
<feature type="binding site" evidence="8">
    <location>
        <position position="122"/>
    </location>
    <ligand>
        <name>tRNA</name>
        <dbReference type="ChEBI" id="CHEBI:17843"/>
    </ligand>
</feature>
<dbReference type="FunFam" id="3.40.50.1470:FF:000001">
    <property type="entry name" value="Peptidyl-tRNA hydrolase"/>
    <property type="match status" value="1"/>
</dbReference>
<dbReference type="PROSITE" id="PS01196">
    <property type="entry name" value="PEPT_TRNA_HYDROL_2"/>
    <property type="match status" value="1"/>
</dbReference>
<evidence type="ECO:0000256" key="5">
    <source>
        <dbReference type="ARBA" id="ARBA00038063"/>
    </source>
</evidence>
<dbReference type="RefSeq" id="WP_186907350.1">
    <property type="nucleotide sequence ID" value="NZ_JACOPP010000007.1"/>
</dbReference>
<dbReference type="PANTHER" id="PTHR17224:SF1">
    <property type="entry name" value="PEPTIDYL-TRNA HYDROLASE"/>
    <property type="match status" value="1"/>
</dbReference>
<comment type="subcellular location">
    <subcellularLocation>
        <location evidence="8">Cytoplasm</location>
    </subcellularLocation>
</comment>
<evidence type="ECO:0000256" key="10">
    <source>
        <dbReference type="RuleBase" id="RU004320"/>
    </source>
</evidence>
<evidence type="ECO:0000256" key="8">
    <source>
        <dbReference type="HAMAP-Rule" id="MF_00083"/>
    </source>
</evidence>
<evidence type="ECO:0000256" key="4">
    <source>
        <dbReference type="ARBA" id="ARBA00022884"/>
    </source>
</evidence>
<dbReference type="GO" id="GO:0005737">
    <property type="term" value="C:cytoplasm"/>
    <property type="evidence" value="ECO:0007669"/>
    <property type="project" value="UniProtKB-SubCell"/>
</dbReference>
<comment type="subunit">
    <text evidence="8">Monomer.</text>
</comment>
<keyword evidence="2 8" id="KW-0820">tRNA-binding</keyword>
<dbReference type="Proteomes" id="UP000661435">
    <property type="component" value="Unassembled WGS sequence"/>
</dbReference>
<comment type="catalytic activity">
    <reaction evidence="6 8 9">
        <text>an N-acyl-L-alpha-aminoacyl-tRNA + H2O = an N-acyl-L-amino acid + a tRNA + H(+)</text>
        <dbReference type="Rhea" id="RHEA:54448"/>
        <dbReference type="Rhea" id="RHEA-COMP:10123"/>
        <dbReference type="Rhea" id="RHEA-COMP:13883"/>
        <dbReference type="ChEBI" id="CHEBI:15377"/>
        <dbReference type="ChEBI" id="CHEBI:15378"/>
        <dbReference type="ChEBI" id="CHEBI:59874"/>
        <dbReference type="ChEBI" id="CHEBI:78442"/>
        <dbReference type="ChEBI" id="CHEBI:138191"/>
        <dbReference type="EC" id="3.1.1.29"/>
    </reaction>
</comment>
<feature type="site" description="Discriminates between blocked and unblocked aminoacyl-tRNA" evidence="8">
    <location>
        <position position="19"/>
    </location>
</feature>
<dbReference type="Pfam" id="PF01195">
    <property type="entry name" value="Pept_tRNA_hydro"/>
    <property type="match status" value="1"/>
</dbReference>
<proteinExistence type="inferred from homology"/>
<dbReference type="HAMAP" id="MF_00083">
    <property type="entry name" value="Pept_tRNA_hydro_bact"/>
    <property type="match status" value="1"/>
</dbReference>
<keyword evidence="8" id="KW-0963">Cytoplasm</keyword>
<dbReference type="GO" id="GO:0072344">
    <property type="term" value="P:rescue of stalled ribosome"/>
    <property type="evidence" value="ECO:0007669"/>
    <property type="project" value="UniProtKB-UniRule"/>
</dbReference>
<comment type="similarity">
    <text evidence="5 8 10">Belongs to the PTH family.</text>
</comment>
<dbReference type="GO" id="GO:0006515">
    <property type="term" value="P:protein quality control for misfolded or incompletely synthesized proteins"/>
    <property type="evidence" value="ECO:0007669"/>
    <property type="project" value="UniProtKB-UniRule"/>
</dbReference>